<dbReference type="AlphaFoldDB" id="A0A928Q4R9"/>
<dbReference type="PANTHER" id="PTHR47618">
    <property type="entry name" value="BIFUNCTIONAL OLIGORIBONUCLEASE AND PAP PHOSPHATASE NRNA"/>
    <property type="match status" value="1"/>
</dbReference>
<gene>
    <name evidence="3" type="ORF">E7512_06505</name>
</gene>
<evidence type="ECO:0000313" key="4">
    <source>
        <dbReference type="Proteomes" id="UP000754750"/>
    </source>
</evidence>
<dbReference type="EMBL" id="SVNY01000003">
    <property type="protein sequence ID" value="MBE6833220.1"/>
    <property type="molecule type" value="Genomic_DNA"/>
</dbReference>
<dbReference type="Gene3D" id="3.10.310.30">
    <property type="match status" value="1"/>
</dbReference>
<reference evidence="3" key="1">
    <citation type="submission" date="2019-04" db="EMBL/GenBank/DDBJ databases">
        <title>Evolution of Biomass-Degrading Anaerobic Consortia Revealed by Metagenomics.</title>
        <authorList>
            <person name="Peng X."/>
        </authorList>
    </citation>
    <scope>NUCLEOTIDE SEQUENCE</scope>
    <source>
        <strain evidence="3">SIG551</strain>
    </source>
</reference>
<dbReference type="SUPFAM" id="SSF64182">
    <property type="entry name" value="DHH phosphoesterases"/>
    <property type="match status" value="1"/>
</dbReference>
<evidence type="ECO:0000259" key="1">
    <source>
        <dbReference type="Pfam" id="PF01368"/>
    </source>
</evidence>
<proteinExistence type="predicted"/>
<sequence>MIDLERVVSLLRGAQDIEILSHHFPDGDTLGCAAALCRALQRMGKRARCTCADPVSEKYSFLFDGIERQEFPAQFVVSVDVADSKLLGPVLAAKHAGKIDLCIDHHGSHQDFAENSYVDSTAAAACEIIYEVICRLGIEPDQVIAQAVYTGITTDTGCFRYSNTTARTHEIAAKVIRTGIDAGDINRRMFETKTRARLEMERSVLDSIAFYFDARCAVMCISRAMIEASGADEGDLDGLSAIPRQIEGVLVGVTMRERKIGGYKVSLRTQPQVNAAKICAEFGGGGHAAAAGCTLEEDFEPARERLLAAIGKVLEAM</sequence>
<dbReference type="InterPro" id="IPR003156">
    <property type="entry name" value="DHHA1_dom"/>
</dbReference>
<feature type="domain" description="DHHA1" evidence="2">
    <location>
        <begin position="228"/>
        <end position="314"/>
    </location>
</feature>
<protein>
    <submittedName>
        <fullName evidence="3">Bifunctional oligoribonuclease/PAP phosphatase NrnA</fullName>
    </submittedName>
</protein>
<accession>A0A928Q4R9</accession>
<evidence type="ECO:0000313" key="3">
    <source>
        <dbReference type="EMBL" id="MBE6833220.1"/>
    </source>
</evidence>
<feature type="domain" description="DDH" evidence="1">
    <location>
        <begin position="17"/>
        <end position="152"/>
    </location>
</feature>
<dbReference type="PANTHER" id="PTHR47618:SF1">
    <property type="entry name" value="BIFUNCTIONAL OLIGORIBONUCLEASE AND PAP PHOSPHATASE NRNA"/>
    <property type="match status" value="1"/>
</dbReference>
<dbReference type="InterPro" id="IPR038763">
    <property type="entry name" value="DHH_sf"/>
</dbReference>
<comment type="caution">
    <text evidence="3">The sequence shown here is derived from an EMBL/GenBank/DDBJ whole genome shotgun (WGS) entry which is preliminary data.</text>
</comment>
<dbReference type="InterPro" id="IPR051319">
    <property type="entry name" value="Oligoribo/pAp-PDE_c-di-AMP_PDE"/>
</dbReference>
<organism evidence="3 4">
    <name type="scientific">Faecalispora sporosphaeroides</name>
    <dbReference type="NCBI Taxonomy" id="1549"/>
    <lineage>
        <taxon>Bacteria</taxon>
        <taxon>Bacillati</taxon>
        <taxon>Bacillota</taxon>
        <taxon>Clostridia</taxon>
        <taxon>Eubacteriales</taxon>
        <taxon>Oscillospiraceae</taxon>
        <taxon>Faecalispora</taxon>
    </lineage>
</organism>
<name>A0A928Q4R9_9FIRM</name>
<dbReference type="Pfam" id="PF02272">
    <property type="entry name" value="DHHA1"/>
    <property type="match status" value="1"/>
</dbReference>
<dbReference type="RefSeq" id="WP_020074329.1">
    <property type="nucleotide sequence ID" value="NZ_JBKWRC010000002.1"/>
</dbReference>
<evidence type="ECO:0000259" key="2">
    <source>
        <dbReference type="Pfam" id="PF02272"/>
    </source>
</evidence>
<dbReference type="GO" id="GO:0003676">
    <property type="term" value="F:nucleic acid binding"/>
    <property type="evidence" value="ECO:0007669"/>
    <property type="project" value="InterPro"/>
</dbReference>
<dbReference type="Pfam" id="PF01368">
    <property type="entry name" value="DHH"/>
    <property type="match status" value="1"/>
</dbReference>
<dbReference type="Proteomes" id="UP000754750">
    <property type="component" value="Unassembled WGS sequence"/>
</dbReference>
<dbReference type="InterPro" id="IPR001667">
    <property type="entry name" value="DDH_dom"/>
</dbReference>
<dbReference type="Gene3D" id="3.90.1640.10">
    <property type="entry name" value="inorganic pyrophosphatase (n-terminal core)"/>
    <property type="match status" value="1"/>
</dbReference>